<evidence type="ECO:0000259" key="1">
    <source>
        <dbReference type="Pfam" id="PF01636"/>
    </source>
</evidence>
<comment type="caution">
    <text evidence="2">The sequence shown here is derived from an EMBL/GenBank/DDBJ whole genome shotgun (WGS) entry which is preliminary data.</text>
</comment>
<name>A0ABT4DA10_9CLOT</name>
<dbReference type="Pfam" id="PF01636">
    <property type="entry name" value="APH"/>
    <property type="match status" value="1"/>
</dbReference>
<reference evidence="2" key="1">
    <citation type="submission" date="2022-12" db="EMBL/GenBank/DDBJ databases">
        <title>Clostridium sp. nov., isolated from industrial wastewater.</title>
        <authorList>
            <person name="Jiayan W."/>
        </authorList>
    </citation>
    <scope>NUCLEOTIDE SEQUENCE</scope>
    <source>
        <strain evidence="2">ZC22-4</strain>
    </source>
</reference>
<evidence type="ECO:0000313" key="2">
    <source>
        <dbReference type="EMBL" id="MCY6959147.1"/>
    </source>
</evidence>
<feature type="domain" description="Aminoglycoside phosphotransferase" evidence="1">
    <location>
        <begin position="21"/>
        <end position="229"/>
    </location>
</feature>
<dbReference type="Gene3D" id="3.90.1200.10">
    <property type="match status" value="1"/>
</dbReference>
<dbReference type="InterPro" id="IPR002575">
    <property type="entry name" value="Aminoglycoside_PTrfase"/>
</dbReference>
<sequence>MESKIRNLVIDNVNQNPLKIEKMNLGFTNKVYSVKVGKDEIIVRTNNSPEVFKKLEHNLKKLKEIELPVPNILHIDLSKNNYDFAYVILEKIQGRDLRYEIEKMSISEMKDVAKEIVEYQRITMNLPQGEGFGKCNIGEKGIFNNWAEFIENEITQLKSIFEDVLGVSYFQNIVRSFTLLREYFNKIKPLCFLDEASLRNVIINKGKIEGLIDFDWICYGDPLYNVALIQIGTLLHLDNKCMYYVEEICKQWGINKHERIVIDFYSIIHIGHFLTFQLKMNNTEIINKLKYIAEKLNYKILAELLINQ</sequence>
<dbReference type="Gene3D" id="3.30.200.150">
    <property type="match status" value="1"/>
</dbReference>
<protein>
    <submittedName>
        <fullName evidence="2">Aminoglycoside phosphotransferase family protein</fullName>
    </submittedName>
</protein>
<gene>
    <name evidence="2" type="ORF">OW729_11075</name>
</gene>
<organism evidence="2 3">
    <name type="scientific">Clostridium brassicae</name>
    <dbReference type="NCBI Taxonomy" id="2999072"/>
    <lineage>
        <taxon>Bacteria</taxon>
        <taxon>Bacillati</taxon>
        <taxon>Bacillota</taxon>
        <taxon>Clostridia</taxon>
        <taxon>Eubacteriales</taxon>
        <taxon>Clostridiaceae</taxon>
        <taxon>Clostridium</taxon>
    </lineage>
</organism>
<dbReference type="PANTHER" id="PTHR21310">
    <property type="entry name" value="AMINOGLYCOSIDE PHOSPHOTRANSFERASE-RELATED-RELATED"/>
    <property type="match status" value="1"/>
</dbReference>
<accession>A0ABT4DA10</accession>
<dbReference type="Proteomes" id="UP001144612">
    <property type="component" value="Unassembled WGS sequence"/>
</dbReference>
<evidence type="ECO:0000313" key="3">
    <source>
        <dbReference type="Proteomes" id="UP001144612"/>
    </source>
</evidence>
<dbReference type="InterPro" id="IPR051678">
    <property type="entry name" value="AGP_Transferase"/>
</dbReference>
<dbReference type="RefSeq" id="WP_268061570.1">
    <property type="nucleotide sequence ID" value="NZ_JAPQFJ010000010.1"/>
</dbReference>
<dbReference type="EMBL" id="JAPQFJ010000010">
    <property type="protein sequence ID" value="MCY6959147.1"/>
    <property type="molecule type" value="Genomic_DNA"/>
</dbReference>
<keyword evidence="3" id="KW-1185">Reference proteome</keyword>
<dbReference type="InterPro" id="IPR011009">
    <property type="entry name" value="Kinase-like_dom_sf"/>
</dbReference>
<proteinExistence type="predicted"/>
<dbReference type="SUPFAM" id="SSF56112">
    <property type="entry name" value="Protein kinase-like (PK-like)"/>
    <property type="match status" value="1"/>
</dbReference>